<feature type="non-terminal residue" evidence="7">
    <location>
        <position position="753"/>
    </location>
</feature>
<proteinExistence type="predicted"/>
<dbReference type="Pfam" id="PF13855">
    <property type="entry name" value="LRR_8"/>
    <property type="match status" value="3"/>
</dbReference>
<keyword evidence="1" id="KW-0433">Leucine-rich repeat</keyword>
<keyword evidence="5" id="KW-0812">Transmembrane</keyword>
<dbReference type="Gene3D" id="3.80.10.10">
    <property type="entry name" value="Ribonuclease Inhibitor"/>
    <property type="match status" value="3"/>
</dbReference>
<gene>
    <name evidence="7" type="primary">Lrig3-L2</name>
    <name evidence="7" type="ORF">Hamer_G013464</name>
</gene>
<feature type="region of interest" description="Disordered" evidence="4">
    <location>
        <begin position="522"/>
        <end position="541"/>
    </location>
</feature>
<dbReference type="Pfam" id="PF01463">
    <property type="entry name" value="LRRCT"/>
    <property type="match status" value="1"/>
</dbReference>
<organism evidence="7 8">
    <name type="scientific">Homarus americanus</name>
    <name type="common">American lobster</name>
    <dbReference type="NCBI Taxonomy" id="6706"/>
    <lineage>
        <taxon>Eukaryota</taxon>
        <taxon>Metazoa</taxon>
        <taxon>Ecdysozoa</taxon>
        <taxon>Arthropoda</taxon>
        <taxon>Crustacea</taxon>
        <taxon>Multicrustacea</taxon>
        <taxon>Malacostraca</taxon>
        <taxon>Eumalacostraca</taxon>
        <taxon>Eucarida</taxon>
        <taxon>Decapoda</taxon>
        <taxon>Pleocyemata</taxon>
        <taxon>Astacidea</taxon>
        <taxon>Nephropoidea</taxon>
        <taxon>Nephropidae</taxon>
        <taxon>Homarus</taxon>
    </lineage>
</organism>
<evidence type="ECO:0000256" key="3">
    <source>
        <dbReference type="ARBA" id="ARBA00022737"/>
    </source>
</evidence>
<evidence type="ECO:0000313" key="7">
    <source>
        <dbReference type="EMBL" id="KAG7170646.1"/>
    </source>
</evidence>
<keyword evidence="3" id="KW-0677">Repeat</keyword>
<evidence type="ECO:0000256" key="1">
    <source>
        <dbReference type="ARBA" id="ARBA00022614"/>
    </source>
</evidence>
<dbReference type="SUPFAM" id="SSF52058">
    <property type="entry name" value="L domain-like"/>
    <property type="match status" value="1"/>
</dbReference>
<dbReference type="PANTHER" id="PTHR24366">
    <property type="entry name" value="IG(IMMUNOGLOBULIN) AND LRR(LEUCINE RICH REPEAT) DOMAINS"/>
    <property type="match status" value="1"/>
</dbReference>
<feature type="transmembrane region" description="Helical" evidence="5">
    <location>
        <begin position="662"/>
        <end position="684"/>
    </location>
</feature>
<keyword evidence="8" id="KW-1185">Reference proteome</keyword>
<feature type="compositionally biased region" description="Low complexity" evidence="4">
    <location>
        <begin position="450"/>
        <end position="463"/>
    </location>
</feature>
<name>A0A8J5N171_HOMAM</name>
<feature type="domain" description="LRRCT" evidence="6">
    <location>
        <begin position="390"/>
        <end position="413"/>
    </location>
</feature>
<evidence type="ECO:0000259" key="6">
    <source>
        <dbReference type="Pfam" id="PF01463"/>
    </source>
</evidence>
<dbReference type="Proteomes" id="UP000747542">
    <property type="component" value="Unassembled WGS sequence"/>
</dbReference>
<keyword evidence="2" id="KW-0732">Signal</keyword>
<keyword evidence="5" id="KW-0472">Membrane</keyword>
<sequence>MSWLERKKRGEEEWVGGGVSLLHSVICLLLSFSFVRSQCPWPKEVTELNGTCVCAFNVRNDLSIQCTTVNFTLLMTMLHQRASSISLDLLYLNNTRISVLPDDTFDGLTIENLQLSSCGIHNISEGAFQGLENTLVNLNLRGNWLTKVPTPALTGLQRLKLLDLSANRLTSVPAFAFRDLHLSTLRLGDNELTLSEQSFLGLEQTLKNLNLKGTKQLALPRALRGLPVLAFLDLAQNQIRSLEGGTLQDLHSLTALNVEKNLLQELTEEDFLGVNDTLNSLSLLNNRIREFPSDALNMLTELRVLDIGFNLIREVPVEAFRGTKSLTLLALDGNPLTTLPGPAFTHLNTSLRGLSIGGQFLHCDCRVAWISEWINEYDLQVTSRGHNPQFCAQPPEYRDRSFYQLTPDDLTCDNTSFLTVERPVQPMTEFSTSMTTTTSTLPALWSSPNLPLTPTTTQQPKLTSGRPYVIIPPGAVNRNDEPDEVEGESSSPQVSGENSIEVGKSFNLGLAAEVLPTRSQHWPPRIERPLSQPVPSLAPRPNLVRRTTDPTPPDNFFSIQAQGPFDDEVIVQEAYRKDTSVIIQWDSEVSNILGFRVVYRLFGDTNFKLGPPLAASEREFKIKSVPTKECVVVCVVSLEQVTLTPETEIRTGTTAATHMDTIIIAASATICGTVILAVMVFICCSRRQIDHQKHGIPVMMNPSSPPLASLGTLGSSIKPDWETLSMYSQQSIPRMYHMDTGESSSLTVKLQKL</sequence>
<feature type="region of interest" description="Disordered" evidence="4">
    <location>
        <begin position="441"/>
        <end position="499"/>
    </location>
</feature>
<evidence type="ECO:0000256" key="5">
    <source>
        <dbReference type="SAM" id="Phobius"/>
    </source>
</evidence>
<evidence type="ECO:0000256" key="4">
    <source>
        <dbReference type="SAM" id="MobiDB-lite"/>
    </source>
</evidence>
<dbReference type="InterPro" id="IPR032675">
    <property type="entry name" value="LRR_dom_sf"/>
</dbReference>
<dbReference type="PROSITE" id="PS51450">
    <property type="entry name" value="LRR"/>
    <property type="match status" value="1"/>
</dbReference>
<dbReference type="AlphaFoldDB" id="A0A8J5N171"/>
<feature type="compositionally biased region" description="Polar residues" evidence="4">
    <location>
        <begin position="488"/>
        <end position="498"/>
    </location>
</feature>
<dbReference type="InterPro" id="IPR001611">
    <property type="entry name" value="Leu-rich_rpt"/>
</dbReference>
<protein>
    <submittedName>
        <fullName evidence="7">Leucine-rich repeats and immunoglobulin-like domains protein 3-like 2</fullName>
    </submittedName>
</protein>
<dbReference type="SMART" id="SM00364">
    <property type="entry name" value="LRR_BAC"/>
    <property type="match status" value="3"/>
</dbReference>
<dbReference type="InterPro" id="IPR003591">
    <property type="entry name" value="Leu-rich_rpt_typical-subtyp"/>
</dbReference>
<dbReference type="EMBL" id="JAHLQT010013773">
    <property type="protein sequence ID" value="KAG7170646.1"/>
    <property type="molecule type" value="Genomic_DNA"/>
</dbReference>
<comment type="caution">
    <text evidence="7">The sequence shown here is derived from an EMBL/GenBank/DDBJ whole genome shotgun (WGS) entry which is preliminary data.</text>
</comment>
<keyword evidence="5" id="KW-1133">Transmembrane helix</keyword>
<accession>A0A8J5N171</accession>
<dbReference type="SMART" id="SM00369">
    <property type="entry name" value="LRR_TYP"/>
    <property type="match status" value="6"/>
</dbReference>
<evidence type="ECO:0000256" key="2">
    <source>
        <dbReference type="ARBA" id="ARBA00022729"/>
    </source>
</evidence>
<reference evidence="7" key="1">
    <citation type="journal article" date="2021" name="Sci. Adv.">
        <title>The American lobster genome reveals insights on longevity, neural, and immune adaptations.</title>
        <authorList>
            <person name="Polinski J.M."/>
            <person name="Zimin A.V."/>
            <person name="Clark K.F."/>
            <person name="Kohn A.B."/>
            <person name="Sadowski N."/>
            <person name="Timp W."/>
            <person name="Ptitsyn A."/>
            <person name="Khanna P."/>
            <person name="Romanova D.Y."/>
            <person name="Williams P."/>
            <person name="Greenwood S.J."/>
            <person name="Moroz L.L."/>
            <person name="Walt D.R."/>
            <person name="Bodnar A.G."/>
        </authorList>
    </citation>
    <scope>NUCLEOTIDE SEQUENCE</scope>
    <source>
        <strain evidence="7">GMGI-L3</strain>
    </source>
</reference>
<evidence type="ECO:0000313" key="8">
    <source>
        <dbReference type="Proteomes" id="UP000747542"/>
    </source>
</evidence>
<dbReference type="PANTHER" id="PTHR24366:SF168">
    <property type="entry name" value="GH22922P-RELATED"/>
    <property type="match status" value="1"/>
</dbReference>
<dbReference type="InterPro" id="IPR000483">
    <property type="entry name" value="Cys-rich_flank_reg_C"/>
</dbReference>